<feature type="region of interest" description="Disordered" evidence="1">
    <location>
        <begin position="23"/>
        <end position="44"/>
    </location>
</feature>
<evidence type="ECO:0000313" key="2">
    <source>
        <dbReference type="EMBL" id="KAJ1198480.1"/>
    </source>
</evidence>
<evidence type="ECO:0000256" key="1">
    <source>
        <dbReference type="SAM" id="MobiDB-lite"/>
    </source>
</evidence>
<name>A0AAV7VDZ5_PLEWA</name>
<organism evidence="2 3">
    <name type="scientific">Pleurodeles waltl</name>
    <name type="common">Iberian ribbed newt</name>
    <dbReference type="NCBI Taxonomy" id="8319"/>
    <lineage>
        <taxon>Eukaryota</taxon>
        <taxon>Metazoa</taxon>
        <taxon>Chordata</taxon>
        <taxon>Craniata</taxon>
        <taxon>Vertebrata</taxon>
        <taxon>Euteleostomi</taxon>
        <taxon>Amphibia</taxon>
        <taxon>Batrachia</taxon>
        <taxon>Caudata</taxon>
        <taxon>Salamandroidea</taxon>
        <taxon>Salamandridae</taxon>
        <taxon>Pleurodelinae</taxon>
        <taxon>Pleurodeles</taxon>
    </lineage>
</organism>
<protein>
    <recommendedName>
        <fullName evidence="4">L1 transposable element RRM domain-containing protein</fullName>
    </recommendedName>
</protein>
<sequence>MPRGKGTGKPARQLLFSEALRQQKHSPTQNPLPHPHIASDNMAEGSQGASMDYILQEILAVGRKLEGMDSAMVALTAETRSIRLEIAGFQSQISGLDQQVTTVETQVASWTDSGQELMYLRNKMTDLEDRSRRNNIRLSGLPEGIEGTDLITYLRDILPKLTGITFDPPLEFKRVHRLGPKRQEGKGRPRSIIACLLRHGQARQILQIARAQGPLRLDTLEIRLSADFSKETVDRRRAFLSLRLRIRHLDVKCGLFEPARMWITKNGESRTFFDPEDLRTFLDRVQEQAQPMETSTLTFQDIRGVDLHPLKSNLFHDIQDLRHDLASVGDRVSALEDSKMVRREETEMMGQEIIHLQVQQEEMRLQAEELENRSHCKSILLWGVPAGAKGSDIMEYVQALFRSILDWDDNTQLRLDKAHRVNRPGSPTAHTPNVVAFVHLFQVKEEILRAARVKHPINFRSHTISLYQGVSTLTLQRQTEFIQVTDYLRSKEMSYG</sequence>
<evidence type="ECO:0000313" key="3">
    <source>
        <dbReference type="Proteomes" id="UP001066276"/>
    </source>
</evidence>
<dbReference type="Proteomes" id="UP001066276">
    <property type="component" value="Chromosome 2_1"/>
</dbReference>
<dbReference type="EMBL" id="JANPWB010000003">
    <property type="protein sequence ID" value="KAJ1198480.1"/>
    <property type="molecule type" value="Genomic_DNA"/>
</dbReference>
<reference evidence="2" key="1">
    <citation type="journal article" date="2022" name="bioRxiv">
        <title>Sequencing and chromosome-scale assembly of the giantPleurodeles waltlgenome.</title>
        <authorList>
            <person name="Brown T."/>
            <person name="Elewa A."/>
            <person name="Iarovenko S."/>
            <person name="Subramanian E."/>
            <person name="Araus A.J."/>
            <person name="Petzold A."/>
            <person name="Susuki M."/>
            <person name="Suzuki K.-i.T."/>
            <person name="Hayashi T."/>
            <person name="Toyoda A."/>
            <person name="Oliveira C."/>
            <person name="Osipova E."/>
            <person name="Leigh N.D."/>
            <person name="Simon A."/>
            <person name="Yun M.H."/>
        </authorList>
    </citation>
    <scope>NUCLEOTIDE SEQUENCE</scope>
    <source>
        <strain evidence="2">20211129_DDA</strain>
        <tissue evidence="2">Liver</tissue>
    </source>
</reference>
<accession>A0AAV7VDZ5</accession>
<dbReference type="AlphaFoldDB" id="A0AAV7VDZ5"/>
<gene>
    <name evidence="2" type="ORF">NDU88_002321</name>
</gene>
<dbReference type="InterPro" id="IPR004244">
    <property type="entry name" value="Transposase_22"/>
</dbReference>
<dbReference type="Gene3D" id="3.30.70.1820">
    <property type="entry name" value="L1 transposable element, RRM domain"/>
    <property type="match status" value="2"/>
</dbReference>
<keyword evidence="3" id="KW-1185">Reference proteome</keyword>
<evidence type="ECO:0008006" key="4">
    <source>
        <dbReference type="Google" id="ProtNLM"/>
    </source>
</evidence>
<comment type="caution">
    <text evidence="2">The sequence shown here is derived from an EMBL/GenBank/DDBJ whole genome shotgun (WGS) entry which is preliminary data.</text>
</comment>
<proteinExistence type="predicted"/>
<dbReference type="PANTHER" id="PTHR11505">
    <property type="entry name" value="L1 TRANSPOSABLE ELEMENT-RELATED"/>
    <property type="match status" value="1"/>
</dbReference>